<reference evidence="1" key="1">
    <citation type="journal article" date="2014" name="Int. J. Syst. Evol. Microbiol.">
        <title>Complete genome sequence of Corynebacterium casei LMG S-19264T (=DSM 44701T), isolated from a smear-ripened cheese.</title>
        <authorList>
            <consortium name="US DOE Joint Genome Institute (JGI-PGF)"/>
            <person name="Walter F."/>
            <person name="Albersmeier A."/>
            <person name="Kalinowski J."/>
            <person name="Ruckert C."/>
        </authorList>
    </citation>
    <scope>NUCLEOTIDE SEQUENCE</scope>
    <source>
        <strain evidence="1">JCM 17820</strain>
    </source>
</reference>
<dbReference type="Proteomes" id="UP000605784">
    <property type="component" value="Unassembled WGS sequence"/>
</dbReference>
<organism evidence="1 2">
    <name type="scientific">Haloarcula pellucida</name>
    <dbReference type="NCBI Taxonomy" id="1427151"/>
    <lineage>
        <taxon>Archaea</taxon>
        <taxon>Methanobacteriati</taxon>
        <taxon>Methanobacteriota</taxon>
        <taxon>Stenosarchaea group</taxon>
        <taxon>Halobacteria</taxon>
        <taxon>Halobacteriales</taxon>
        <taxon>Haloarculaceae</taxon>
        <taxon>Haloarcula</taxon>
    </lineage>
</organism>
<dbReference type="EMBL" id="BMOU01000002">
    <property type="protein sequence ID" value="GGN92343.1"/>
    <property type="molecule type" value="Genomic_DNA"/>
</dbReference>
<proteinExistence type="predicted"/>
<accession>A0A830GKW6</accession>
<keyword evidence="2" id="KW-1185">Reference proteome</keyword>
<evidence type="ECO:0000313" key="2">
    <source>
        <dbReference type="Proteomes" id="UP000605784"/>
    </source>
</evidence>
<comment type="caution">
    <text evidence="1">The sequence shown here is derived from an EMBL/GenBank/DDBJ whole genome shotgun (WGS) entry which is preliminary data.</text>
</comment>
<reference evidence="1" key="2">
    <citation type="submission" date="2020-09" db="EMBL/GenBank/DDBJ databases">
        <authorList>
            <person name="Sun Q."/>
            <person name="Ohkuma M."/>
        </authorList>
    </citation>
    <scope>NUCLEOTIDE SEQUENCE</scope>
    <source>
        <strain evidence="1">JCM 17820</strain>
    </source>
</reference>
<evidence type="ECO:0000313" key="1">
    <source>
        <dbReference type="EMBL" id="GGN92343.1"/>
    </source>
</evidence>
<name>A0A830GKW6_9EURY</name>
<protein>
    <submittedName>
        <fullName evidence="1">Uncharacterized protein</fullName>
    </submittedName>
</protein>
<dbReference type="AlphaFoldDB" id="A0A830GKW6"/>
<dbReference type="RefSeq" id="WP_188996344.1">
    <property type="nucleotide sequence ID" value="NZ_BMOU01000002.1"/>
</dbReference>
<gene>
    <name evidence="1" type="ORF">GCM10009030_16500</name>
</gene>
<sequence length="100" mass="11240">MGDRTRYRVDDSRPSVSYGPAGDGEEWVLAFTTTEGRVEVVLGEETMYELWTEVRNVPWPNATHHTEERSRLVRQVVHAANGADEDGLREALAALGVRDE</sequence>